<dbReference type="AlphaFoldDB" id="A0A5C3LVL1"/>
<evidence type="ECO:0000259" key="2">
    <source>
        <dbReference type="PROSITE" id="PS50837"/>
    </source>
</evidence>
<proteinExistence type="predicted"/>
<dbReference type="OrthoDB" id="4760524at2759"/>
<feature type="non-terminal residue" evidence="3">
    <location>
        <position position="1"/>
    </location>
</feature>
<dbReference type="InterPro" id="IPR027417">
    <property type="entry name" value="P-loop_NTPase"/>
</dbReference>
<reference evidence="3 4" key="1">
    <citation type="journal article" date="2019" name="Nat. Ecol. Evol.">
        <title>Megaphylogeny resolves global patterns of mushroom evolution.</title>
        <authorList>
            <person name="Varga T."/>
            <person name="Krizsan K."/>
            <person name="Foldi C."/>
            <person name="Dima B."/>
            <person name="Sanchez-Garcia M."/>
            <person name="Sanchez-Ramirez S."/>
            <person name="Szollosi G.J."/>
            <person name="Szarkandi J.G."/>
            <person name="Papp V."/>
            <person name="Albert L."/>
            <person name="Andreopoulos W."/>
            <person name="Angelini C."/>
            <person name="Antonin V."/>
            <person name="Barry K.W."/>
            <person name="Bougher N.L."/>
            <person name="Buchanan P."/>
            <person name="Buyck B."/>
            <person name="Bense V."/>
            <person name="Catcheside P."/>
            <person name="Chovatia M."/>
            <person name="Cooper J."/>
            <person name="Damon W."/>
            <person name="Desjardin D."/>
            <person name="Finy P."/>
            <person name="Geml J."/>
            <person name="Haridas S."/>
            <person name="Hughes K."/>
            <person name="Justo A."/>
            <person name="Karasinski D."/>
            <person name="Kautmanova I."/>
            <person name="Kiss B."/>
            <person name="Kocsube S."/>
            <person name="Kotiranta H."/>
            <person name="LaButti K.M."/>
            <person name="Lechner B.E."/>
            <person name="Liimatainen K."/>
            <person name="Lipzen A."/>
            <person name="Lukacs Z."/>
            <person name="Mihaltcheva S."/>
            <person name="Morgado L.N."/>
            <person name="Niskanen T."/>
            <person name="Noordeloos M.E."/>
            <person name="Ohm R.A."/>
            <person name="Ortiz-Santana B."/>
            <person name="Ovrebo C."/>
            <person name="Racz N."/>
            <person name="Riley R."/>
            <person name="Savchenko A."/>
            <person name="Shiryaev A."/>
            <person name="Soop K."/>
            <person name="Spirin V."/>
            <person name="Szebenyi C."/>
            <person name="Tomsovsky M."/>
            <person name="Tulloss R.E."/>
            <person name="Uehling J."/>
            <person name="Grigoriev I.V."/>
            <person name="Vagvolgyi C."/>
            <person name="Papp T."/>
            <person name="Martin F.M."/>
            <person name="Miettinen O."/>
            <person name="Hibbett D.S."/>
            <person name="Nagy L.G."/>
        </authorList>
    </citation>
    <scope>NUCLEOTIDE SEQUENCE [LARGE SCALE GENOMIC DNA]</scope>
    <source>
        <strain evidence="3 4">CBS 166.37</strain>
    </source>
</reference>
<dbReference type="PANTHER" id="PTHR10039:SF17">
    <property type="entry name" value="FUNGAL STAND N-TERMINAL GOODBYE DOMAIN-CONTAINING PROTEIN-RELATED"/>
    <property type="match status" value="1"/>
</dbReference>
<dbReference type="Pfam" id="PF24883">
    <property type="entry name" value="NPHP3_N"/>
    <property type="match status" value="1"/>
</dbReference>
<evidence type="ECO:0000256" key="1">
    <source>
        <dbReference type="ARBA" id="ARBA00022737"/>
    </source>
</evidence>
<dbReference type="PANTHER" id="PTHR10039">
    <property type="entry name" value="AMELOGENIN"/>
    <property type="match status" value="1"/>
</dbReference>
<organism evidence="3 4">
    <name type="scientific">Crucibulum laeve</name>
    <dbReference type="NCBI Taxonomy" id="68775"/>
    <lineage>
        <taxon>Eukaryota</taxon>
        <taxon>Fungi</taxon>
        <taxon>Dikarya</taxon>
        <taxon>Basidiomycota</taxon>
        <taxon>Agaricomycotina</taxon>
        <taxon>Agaricomycetes</taxon>
        <taxon>Agaricomycetidae</taxon>
        <taxon>Agaricales</taxon>
        <taxon>Agaricineae</taxon>
        <taxon>Nidulariaceae</taxon>
        <taxon>Crucibulum</taxon>
    </lineage>
</organism>
<feature type="domain" description="NACHT" evidence="2">
    <location>
        <begin position="45"/>
        <end position="158"/>
    </location>
</feature>
<dbReference type="SUPFAM" id="SSF52540">
    <property type="entry name" value="P-loop containing nucleoside triphosphate hydrolases"/>
    <property type="match status" value="1"/>
</dbReference>
<keyword evidence="4" id="KW-1185">Reference proteome</keyword>
<dbReference type="STRING" id="68775.A0A5C3LVL1"/>
<dbReference type="EMBL" id="ML213612">
    <property type="protein sequence ID" value="TFK36775.1"/>
    <property type="molecule type" value="Genomic_DNA"/>
</dbReference>
<dbReference type="InterPro" id="IPR056884">
    <property type="entry name" value="NPHP3-like_N"/>
</dbReference>
<feature type="non-terminal residue" evidence="3">
    <location>
        <position position="445"/>
    </location>
</feature>
<gene>
    <name evidence="3" type="ORF">BDQ12DRAFT_586165</name>
</gene>
<sequence length="445" mass="50555">LHRILSPLGDASYTRPEPVARCHPCTRLEVITEIEKWIKDCDDCPILWLNGPAGSGKSAISQTIAEHYAAQQQIAASFFFLRGTGQRSQLQHLIPTLAYQVSIFDPAAESVLVKTMNKEPNIDKQALYHQLVKLLIKPIQATEQELSKIIIIIDALDECDDKNAISEFIKALSTICNTSNDQLPFRLFLTSRVEQHIQEQFNCLIEQSVVKYLSLQNFHAGKDIELYLKSELSSLYGRKSIIMRHIPRPWPSKEQLQRLAGNAAGSFIIASTLVKFIENEKDHPDDNLKVALDMTDGLDPVYHQVITTAVQENKTLQNEQLHILDRVLAIIGIAENPLSVTGISVLLERRAFQIIQLLLGLQAILLIPEKDDEPVRLFHTSLRDYLCSKWRSEELCINMQQSHAMLAIRCLQLVVEYSKKDDKSKCEDIAIYACKYWLHHLNQSL</sequence>
<dbReference type="InterPro" id="IPR007111">
    <property type="entry name" value="NACHT_NTPase"/>
</dbReference>
<dbReference type="Gene3D" id="3.40.50.300">
    <property type="entry name" value="P-loop containing nucleotide triphosphate hydrolases"/>
    <property type="match status" value="1"/>
</dbReference>
<protein>
    <recommendedName>
        <fullName evidence="2">NACHT domain-containing protein</fullName>
    </recommendedName>
</protein>
<name>A0A5C3LVL1_9AGAR</name>
<keyword evidence="1" id="KW-0677">Repeat</keyword>
<accession>A0A5C3LVL1</accession>
<dbReference type="Proteomes" id="UP000308652">
    <property type="component" value="Unassembled WGS sequence"/>
</dbReference>
<evidence type="ECO:0000313" key="3">
    <source>
        <dbReference type="EMBL" id="TFK36775.1"/>
    </source>
</evidence>
<evidence type="ECO:0000313" key="4">
    <source>
        <dbReference type="Proteomes" id="UP000308652"/>
    </source>
</evidence>
<dbReference type="PROSITE" id="PS50837">
    <property type="entry name" value="NACHT"/>
    <property type="match status" value="1"/>
</dbReference>